<evidence type="ECO:0000313" key="2">
    <source>
        <dbReference type="Proteomes" id="UP001596154"/>
    </source>
</evidence>
<name>A0ABW0UTN2_9ACTN</name>
<accession>A0ABW0UTN2</accession>
<keyword evidence="2" id="KW-1185">Reference proteome</keyword>
<gene>
    <name evidence="1" type="ORF">ACFPZJ_19095</name>
</gene>
<dbReference type="EMBL" id="JBHSNY010000006">
    <property type="protein sequence ID" value="MFC5635861.1"/>
    <property type="molecule type" value="Genomic_DNA"/>
</dbReference>
<sequence>MAPRLTPTIVQQLALVKHIYAEGVDASRSPHPLSATAVLKFHDAVELFLGLSASHLGVNVNPKIDFLEYWGQIKTQTTVALPGKTDMDRLNHARVGFKHKGNVPATQTIERCRDYVSTFFTTATPMVFGVDFEAIDMVDLVTQGEVARLLGEAQTHADIGDYIQAMAGLSLAFEGLRDHYSGNGSSIGWEQTPFSFGPKLHWVDEPRVDGPKRHDHPRLGKISDIAQETQEAMQVISLGIDFPGFARFKAMAPRVHAYHDGSRRFIVTKWDESITAEDYGWARQFVIESALRAARADGVRELLEAQMTANWRPEKPFPERTWTGPAEGS</sequence>
<comment type="caution">
    <text evidence="1">The sequence shown here is derived from an EMBL/GenBank/DDBJ whole genome shotgun (WGS) entry which is preliminary data.</text>
</comment>
<dbReference type="RefSeq" id="WP_381022796.1">
    <property type="nucleotide sequence ID" value="NZ_JBHSNY010000006.1"/>
</dbReference>
<evidence type="ECO:0000313" key="1">
    <source>
        <dbReference type="EMBL" id="MFC5635861.1"/>
    </source>
</evidence>
<protein>
    <submittedName>
        <fullName evidence="1">Uncharacterized protein</fullName>
    </submittedName>
</protein>
<dbReference type="Proteomes" id="UP001596154">
    <property type="component" value="Unassembled WGS sequence"/>
</dbReference>
<reference evidence="2" key="1">
    <citation type="journal article" date="2019" name="Int. J. Syst. Evol. Microbiol.">
        <title>The Global Catalogue of Microorganisms (GCM) 10K type strain sequencing project: providing services to taxonomists for standard genome sequencing and annotation.</title>
        <authorList>
            <consortium name="The Broad Institute Genomics Platform"/>
            <consortium name="The Broad Institute Genome Sequencing Center for Infectious Disease"/>
            <person name="Wu L."/>
            <person name="Ma J."/>
        </authorList>
    </citation>
    <scope>NUCLEOTIDE SEQUENCE [LARGE SCALE GENOMIC DNA]</scope>
    <source>
        <strain evidence="2">CGMCC 4.7248</strain>
    </source>
</reference>
<proteinExistence type="predicted"/>
<organism evidence="1 2">
    <name type="scientific">Streptomyces bullii</name>
    <dbReference type="NCBI Taxonomy" id="349910"/>
    <lineage>
        <taxon>Bacteria</taxon>
        <taxon>Bacillati</taxon>
        <taxon>Actinomycetota</taxon>
        <taxon>Actinomycetes</taxon>
        <taxon>Kitasatosporales</taxon>
        <taxon>Streptomycetaceae</taxon>
        <taxon>Streptomyces</taxon>
    </lineage>
</organism>